<name>A0A9D2KBR1_9BACT</name>
<dbReference type="Proteomes" id="UP000824176">
    <property type="component" value="Unassembled WGS sequence"/>
</dbReference>
<gene>
    <name evidence="3" type="primary">dcd</name>
    <name evidence="3" type="ORF">H9804_00130</name>
</gene>
<keyword evidence="1 3" id="KW-0378">Hydrolase</keyword>
<dbReference type="InterPro" id="IPR011962">
    <property type="entry name" value="dCTP_deaminase"/>
</dbReference>
<evidence type="ECO:0000313" key="4">
    <source>
        <dbReference type="Proteomes" id="UP000824176"/>
    </source>
</evidence>
<dbReference type="InterPro" id="IPR036157">
    <property type="entry name" value="dUTPase-like_sf"/>
</dbReference>
<dbReference type="EMBL" id="DXAQ01000004">
    <property type="protein sequence ID" value="HIZ88328.1"/>
    <property type="molecule type" value="Genomic_DNA"/>
</dbReference>
<accession>A0A9D2KBR1</accession>
<dbReference type="Pfam" id="PF22769">
    <property type="entry name" value="DCD"/>
    <property type="match status" value="1"/>
</dbReference>
<sequence>MIYATDKLQTLIKENNMELLSANIKGASIDIRIDSVAYIRTDTEPLILTDNEDKDELLKNRTKSIDLASGFQLKPGEYLYGKSFETIKVPANTCGLILPRSTFARIGLILPISQFANPGYIGNIPIIIYNASPVKVEIPPYYRVAQILFMSLDGEAVPYNQQTDAKYYKEGNIKADASLKDEELILNKLLTKEDIIKLCNK</sequence>
<dbReference type="InterPro" id="IPR033704">
    <property type="entry name" value="dUTPase_trimeric"/>
</dbReference>
<evidence type="ECO:0000256" key="1">
    <source>
        <dbReference type="ARBA" id="ARBA00022801"/>
    </source>
</evidence>
<protein>
    <submittedName>
        <fullName evidence="3">dCTP deaminase</fullName>
        <ecNumber evidence="3">3.5.4.13</ecNumber>
    </submittedName>
</protein>
<evidence type="ECO:0000313" key="3">
    <source>
        <dbReference type="EMBL" id="HIZ88328.1"/>
    </source>
</evidence>
<proteinExistence type="predicted"/>
<organism evidence="3 4">
    <name type="scientific">Candidatus Mucispirillum faecigallinarum</name>
    <dbReference type="NCBI Taxonomy" id="2838699"/>
    <lineage>
        <taxon>Bacteria</taxon>
        <taxon>Pseudomonadati</taxon>
        <taxon>Deferribacterota</taxon>
        <taxon>Deferribacteres</taxon>
        <taxon>Deferribacterales</taxon>
        <taxon>Mucispirillaceae</taxon>
        <taxon>Mucispirillum</taxon>
    </lineage>
</organism>
<dbReference type="EC" id="3.5.4.13" evidence="3"/>
<comment type="caution">
    <text evidence="3">The sequence shown here is derived from an EMBL/GenBank/DDBJ whole genome shotgun (WGS) entry which is preliminary data.</text>
</comment>
<dbReference type="PANTHER" id="PTHR42680">
    <property type="entry name" value="DCTP DEAMINASE"/>
    <property type="match status" value="1"/>
</dbReference>
<dbReference type="CDD" id="cd07557">
    <property type="entry name" value="trimeric_dUTPase"/>
    <property type="match status" value="1"/>
</dbReference>
<dbReference type="PANTHER" id="PTHR42680:SF3">
    <property type="entry name" value="DCTP DEAMINASE"/>
    <property type="match status" value="1"/>
</dbReference>
<dbReference type="SUPFAM" id="SSF51283">
    <property type="entry name" value="dUTPase-like"/>
    <property type="match status" value="1"/>
</dbReference>
<reference evidence="3" key="1">
    <citation type="journal article" date="2021" name="PeerJ">
        <title>Extensive microbial diversity within the chicken gut microbiome revealed by metagenomics and culture.</title>
        <authorList>
            <person name="Gilroy R."/>
            <person name="Ravi A."/>
            <person name="Getino M."/>
            <person name="Pursley I."/>
            <person name="Horton D.L."/>
            <person name="Alikhan N.F."/>
            <person name="Baker D."/>
            <person name="Gharbi K."/>
            <person name="Hall N."/>
            <person name="Watson M."/>
            <person name="Adriaenssens E.M."/>
            <person name="Foster-Nyarko E."/>
            <person name="Jarju S."/>
            <person name="Secka A."/>
            <person name="Antonio M."/>
            <person name="Oren A."/>
            <person name="Chaudhuri R.R."/>
            <person name="La Ragione R."/>
            <person name="Hildebrand F."/>
            <person name="Pallen M.J."/>
        </authorList>
    </citation>
    <scope>NUCLEOTIDE SEQUENCE</scope>
    <source>
        <strain evidence="3">ChiW4-1371</strain>
    </source>
</reference>
<dbReference type="AlphaFoldDB" id="A0A9D2KBR1"/>
<dbReference type="NCBIfam" id="TIGR02274">
    <property type="entry name" value="dCTP_deam"/>
    <property type="match status" value="1"/>
</dbReference>
<dbReference type="GO" id="GO:0008829">
    <property type="term" value="F:dCTP deaminase activity"/>
    <property type="evidence" value="ECO:0007669"/>
    <property type="project" value="UniProtKB-EC"/>
</dbReference>
<reference evidence="3" key="2">
    <citation type="submission" date="2021-04" db="EMBL/GenBank/DDBJ databases">
        <authorList>
            <person name="Gilroy R."/>
        </authorList>
    </citation>
    <scope>NUCLEOTIDE SEQUENCE</scope>
    <source>
        <strain evidence="3">ChiW4-1371</strain>
    </source>
</reference>
<dbReference type="Gene3D" id="2.70.40.10">
    <property type="match status" value="1"/>
</dbReference>
<evidence type="ECO:0000256" key="2">
    <source>
        <dbReference type="ARBA" id="ARBA00023080"/>
    </source>
</evidence>
<dbReference type="GO" id="GO:0006229">
    <property type="term" value="P:dUTP biosynthetic process"/>
    <property type="evidence" value="ECO:0007669"/>
    <property type="project" value="InterPro"/>
</dbReference>
<keyword evidence="2" id="KW-0546">Nucleotide metabolism</keyword>